<dbReference type="AlphaFoldDB" id="A0A1G4BGV7"/>
<feature type="non-terminal residue" evidence="1">
    <location>
        <position position="1"/>
    </location>
</feature>
<dbReference type="EMBL" id="MJBS01000026">
    <property type="protein sequence ID" value="OHF00619.1"/>
    <property type="molecule type" value="Genomic_DNA"/>
</dbReference>
<evidence type="ECO:0000313" key="2">
    <source>
        <dbReference type="Proteomes" id="UP000176998"/>
    </source>
</evidence>
<evidence type="ECO:0000313" key="1">
    <source>
        <dbReference type="EMBL" id="OHF00619.1"/>
    </source>
</evidence>
<accession>A0A1G4BGV7</accession>
<gene>
    <name evidence="1" type="ORF">CORC01_04158</name>
</gene>
<sequence>RCHCNALKRRNPQTKFVLSAPIRPSSDGASDLSSLMQCAQVPLVLTGGIRICFFLPATSLCRSAPLPSKLNSGGHHCNYNHFHTSLGPGPLIPDFLD</sequence>
<reference evidence="1 2" key="1">
    <citation type="submission" date="2016-09" db="EMBL/GenBank/DDBJ databases">
        <authorList>
            <person name="Capua I."/>
            <person name="De Benedictis P."/>
            <person name="Joannis T."/>
            <person name="Lombin L.H."/>
            <person name="Cattoli G."/>
        </authorList>
    </citation>
    <scope>NUCLEOTIDE SEQUENCE [LARGE SCALE GENOMIC DNA]</scope>
    <source>
        <strain evidence="1 2">IMI 309357</strain>
    </source>
</reference>
<keyword evidence="2" id="KW-1185">Reference proteome</keyword>
<dbReference type="Proteomes" id="UP000176998">
    <property type="component" value="Unassembled WGS sequence"/>
</dbReference>
<organism evidence="1 2">
    <name type="scientific">Colletotrichum orchidophilum</name>
    <dbReference type="NCBI Taxonomy" id="1209926"/>
    <lineage>
        <taxon>Eukaryota</taxon>
        <taxon>Fungi</taxon>
        <taxon>Dikarya</taxon>
        <taxon>Ascomycota</taxon>
        <taxon>Pezizomycotina</taxon>
        <taxon>Sordariomycetes</taxon>
        <taxon>Hypocreomycetidae</taxon>
        <taxon>Glomerellales</taxon>
        <taxon>Glomerellaceae</taxon>
        <taxon>Colletotrichum</taxon>
    </lineage>
</organism>
<dbReference type="GeneID" id="34557316"/>
<protein>
    <submittedName>
        <fullName evidence="1">Uncharacterized protein</fullName>
    </submittedName>
</protein>
<comment type="caution">
    <text evidence="1">The sequence shown here is derived from an EMBL/GenBank/DDBJ whole genome shotgun (WGS) entry which is preliminary data.</text>
</comment>
<dbReference type="RefSeq" id="XP_022477762.1">
    <property type="nucleotide sequence ID" value="XM_022615806.1"/>
</dbReference>
<name>A0A1G4BGV7_9PEZI</name>
<proteinExistence type="predicted"/>